<gene>
    <name evidence="1" type="ORF">FK268_05275</name>
</gene>
<keyword evidence="2" id="KW-1185">Reference proteome</keyword>
<reference evidence="1 2" key="1">
    <citation type="submission" date="2019-08" db="EMBL/GenBank/DDBJ databases">
        <title>Tsukamurella conjunctivitidis sp. nov., Tsukamurella assacharolytica sp. nov. and Tsukamurella sputae sp. nov. isolated from patients with conjunctivitis, bacteraemia (lymphoma) and respiratory infection (sputum) in Hong Kong.</title>
        <authorList>
            <person name="Fok K.M.N."/>
            <person name="Fong J.Y.H."/>
        </authorList>
    </citation>
    <scope>NUCLEOTIDE SEQUENCE [LARGE SCALE GENOMIC DNA]</scope>
    <source>
        <strain evidence="1 2">HKU70</strain>
    </source>
</reference>
<sequence>MQPLPSQVAMLQLAAQHAGARALVIDASWRTAQPIDTAAIVRAATQALAEVEAAGVGAIIGDGVRFVPADRAPVTVEDFASGDAYRAWRGEGTLLLDGGPLVRVAVVTLGTDHCVRVLAHHAVLDGFAVTRLFRRIVERLDAEAAGAPLPYARCGDLAALAAAAPSLRPPDPLFWSAATEDLGAPGHEIAFTVRPAPPADHPLQHRVTFSAPTAVHRRSWPGEAAAVVAAYTARHLGTETASVGVIANLRRTDLERATPVQWMAAVPTRLDVPADATPAALAADLYRWLGAAAERIATGERPEQLATAVPAAWRAGRLFGPIVNILPDVGVPGWTLDVAAWGPVSDCLFSVHPVGEGEFVVDGVFHPDLYDAAGAAAHVQAVAGALAAALAAPDEPLPPIPARAVDPDRVAVPGGWIVPGRVRAALAAAGFPDERVELLTEAPVTVVLRGVEPEELPRARAVLPPGVRVRRA</sequence>
<protein>
    <recommendedName>
        <fullName evidence="3">Condensation domain-containing protein</fullName>
    </recommendedName>
</protein>
<evidence type="ECO:0000313" key="1">
    <source>
        <dbReference type="EMBL" id="TWS24663.1"/>
    </source>
</evidence>
<dbReference type="Gene3D" id="3.30.559.30">
    <property type="entry name" value="Nonribosomal peptide synthetase, condensation domain"/>
    <property type="match status" value="1"/>
</dbReference>
<dbReference type="SUPFAM" id="SSF52777">
    <property type="entry name" value="CoA-dependent acyltransferases"/>
    <property type="match status" value="2"/>
</dbReference>
<dbReference type="EMBL" id="VIGV01000002">
    <property type="protein sequence ID" value="TWS24663.1"/>
    <property type="molecule type" value="Genomic_DNA"/>
</dbReference>
<dbReference type="OrthoDB" id="4772217at2"/>
<name>A0A5C5RQ68_9ACTN</name>
<comment type="caution">
    <text evidence="1">The sequence shown here is derived from an EMBL/GenBank/DDBJ whole genome shotgun (WGS) entry which is preliminary data.</text>
</comment>
<accession>A0A5C5RQ68</accession>
<dbReference type="Proteomes" id="UP000319792">
    <property type="component" value="Unassembled WGS sequence"/>
</dbReference>
<evidence type="ECO:0008006" key="3">
    <source>
        <dbReference type="Google" id="ProtNLM"/>
    </source>
</evidence>
<dbReference type="Gene3D" id="3.30.559.10">
    <property type="entry name" value="Chloramphenicol acetyltransferase-like domain"/>
    <property type="match status" value="1"/>
</dbReference>
<dbReference type="RefSeq" id="WP_146431946.1">
    <property type="nucleotide sequence ID" value="NZ_VIGV01000002.1"/>
</dbReference>
<proteinExistence type="predicted"/>
<organism evidence="1 2">
    <name type="scientific">Tsukamurella sputi</name>
    <dbReference type="NCBI Taxonomy" id="2591848"/>
    <lineage>
        <taxon>Bacteria</taxon>
        <taxon>Bacillati</taxon>
        <taxon>Actinomycetota</taxon>
        <taxon>Actinomycetes</taxon>
        <taxon>Mycobacteriales</taxon>
        <taxon>Tsukamurellaceae</taxon>
        <taxon>Tsukamurella</taxon>
    </lineage>
</organism>
<dbReference type="AlphaFoldDB" id="A0A5C5RQ68"/>
<dbReference type="InterPro" id="IPR023213">
    <property type="entry name" value="CAT-like_dom_sf"/>
</dbReference>
<evidence type="ECO:0000313" key="2">
    <source>
        <dbReference type="Proteomes" id="UP000319792"/>
    </source>
</evidence>